<keyword evidence="2" id="KW-1185">Reference proteome</keyword>
<protein>
    <submittedName>
        <fullName evidence="1">Uncharacterized protein</fullName>
    </submittedName>
</protein>
<sequence>MLSIFYTLNGSNKVMTYLSCTDNTPLSSHYTSSVYLFTERKSDAGLLNAKYCNYNENRDDTCCFK</sequence>
<name>A0A087TAE5_STEMI</name>
<dbReference type="AlphaFoldDB" id="A0A087TAE5"/>
<reference evidence="1 2" key="1">
    <citation type="submission" date="2013-11" db="EMBL/GenBank/DDBJ databases">
        <title>Genome sequencing of Stegodyphus mimosarum.</title>
        <authorList>
            <person name="Bechsgaard J."/>
        </authorList>
    </citation>
    <scope>NUCLEOTIDE SEQUENCE [LARGE SCALE GENOMIC DNA]</scope>
</reference>
<dbReference type="Proteomes" id="UP000054359">
    <property type="component" value="Unassembled WGS sequence"/>
</dbReference>
<accession>A0A087TAE5</accession>
<evidence type="ECO:0000313" key="1">
    <source>
        <dbReference type="EMBL" id="KFM62084.1"/>
    </source>
</evidence>
<organism evidence="1 2">
    <name type="scientific">Stegodyphus mimosarum</name>
    <name type="common">African social velvet spider</name>
    <dbReference type="NCBI Taxonomy" id="407821"/>
    <lineage>
        <taxon>Eukaryota</taxon>
        <taxon>Metazoa</taxon>
        <taxon>Ecdysozoa</taxon>
        <taxon>Arthropoda</taxon>
        <taxon>Chelicerata</taxon>
        <taxon>Arachnida</taxon>
        <taxon>Araneae</taxon>
        <taxon>Araneomorphae</taxon>
        <taxon>Entelegynae</taxon>
        <taxon>Eresoidea</taxon>
        <taxon>Eresidae</taxon>
        <taxon>Stegodyphus</taxon>
    </lineage>
</organism>
<gene>
    <name evidence="1" type="ORF">X975_20403</name>
</gene>
<proteinExistence type="predicted"/>
<feature type="non-terminal residue" evidence="1">
    <location>
        <position position="65"/>
    </location>
</feature>
<evidence type="ECO:0000313" key="2">
    <source>
        <dbReference type="Proteomes" id="UP000054359"/>
    </source>
</evidence>
<dbReference type="EMBL" id="KK114281">
    <property type="protein sequence ID" value="KFM62084.1"/>
    <property type="molecule type" value="Genomic_DNA"/>
</dbReference>